<evidence type="ECO:0000259" key="8">
    <source>
        <dbReference type="PROSITE" id="PS50850"/>
    </source>
</evidence>
<feature type="transmembrane region" description="Helical" evidence="7">
    <location>
        <begin position="182"/>
        <end position="201"/>
    </location>
</feature>
<protein>
    <submittedName>
        <fullName evidence="9">MFS family permease</fullName>
    </submittedName>
</protein>
<evidence type="ECO:0000256" key="7">
    <source>
        <dbReference type="SAM" id="Phobius"/>
    </source>
</evidence>
<feature type="transmembrane region" description="Helical" evidence="7">
    <location>
        <begin position="386"/>
        <end position="410"/>
    </location>
</feature>
<reference evidence="9 10" key="1">
    <citation type="submission" date="2020-08" db="EMBL/GenBank/DDBJ databases">
        <title>Sequencing the genomes of 1000 actinobacteria strains.</title>
        <authorList>
            <person name="Klenk H.-P."/>
        </authorList>
    </citation>
    <scope>NUCLEOTIDE SEQUENCE [LARGE SCALE GENOMIC DNA]</scope>
    <source>
        <strain evidence="9 10">DSM 22826</strain>
    </source>
</reference>
<dbReference type="CDD" id="cd06174">
    <property type="entry name" value="MFS"/>
    <property type="match status" value="1"/>
</dbReference>
<evidence type="ECO:0000256" key="4">
    <source>
        <dbReference type="ARBA" id="ARBA00022692"/>
    </source>
</evidence>
<dbReference type="AlphaFoldDB" id="A0A839QD61"/>
<dbReference type="GO" id="GO:0005886">
    <property type="term" value="C:plasma membrane"/>
    <property type="evidence" value="ECO:0007669"/>
    <property type="project" value="UniProtKB-SubCell"/>
</dbReference>
<dbReference type="InterPro" id="IPR011701">
    <property type="entry name" value="MFS"/>
</dbReference>
<dbReference type="EMBL" id="JACHVS010000001">
    <property type="protein sequence ID" value="MBB2993840.1"/>
    <property type="molecule type" value="Genomic_DNA"/>
</dbReference>
<feature type="domain" description="Major facilitator superfamily (MFS) profile" evidence="8">
    <location>
        <begin position="23"/>
        <end position="415"/>
    </location>
</feature>
<evidence type="ECO:0000256" key="1">
    <source>
        <dbReference type="ARBA" id="ARBA00004651"/>
    </source>
</evidence>
<keyword evidence="2" id="KW-0813">Transport</keyword>
<feature type="transmembrane region" description="Helical" evidence="7">
    <location>
        <begin position="93"/>
        <end position="111"/>
    </location>
</feature>
<feature type="transmembrane region" description="Helical" evidence="7">
    <location>
        <begin position="229"/>
        <end position="258"/>
    </location>
</feature>
<comment type="subcellular location">
    <subcellularLocation>
        <location evidence="1">Cell membrane</location>
        <topology evidence="1">Multi-pass membrane protein</topology>
    </subcellularLocation>
</comment>
<evidence type="ECO:0000313" key="9">
    <source>
        <dbReference type="EMBL" id="MBB2993840.1"/>
    </source>
</evidence>
<keyword evidence="10" id="KW-1185">Reference proteome</keyword>
<comment type="caution">
    <text evidence="9">The sequence shown here is derived from an EMBL/GenBank/DDBJ whole genome shotgun (WGS) entry which is preliminary data.</text>
</comment>
<dbReference type="SUPFAM" id="SSF103473">
    <property type="entry name" value="MFS general substrate transporter"/>
    <property type="match status" value="1"/>
</dbReference>
<dbReference type="Pfam" id="PF07690">
    <property type="entry name" value="MFS_1"/>
    <property type="match status" value="1"/>
</dbReference>
<dbReference type="InterPro" id="IPR050171">
    <property type="entry name" value="MFS_Transporters"/>
</dbReference>
<sequence length="416" mass="42374">MTVINELRMRETPDMSLRLGWNASTRTRLALSMAVMGLLLIGANLATPLYPLIQARLGLGALGTTMGFTSYVFALIAGLLVYGHWSDYLGRRAAMTVAVILGLAGTLVFGTADGLAQLMAGRILQGAAVALATGACSASLRELLPGNQQLASRLTLLISAGGVASGPVLGGVLALLPNPTRTAFLVHGVALALLLVPLLVIRARPAVDPTPAAGYKVLRPRRPALPREAIAPFWVAGAIGFLSFSLFGFALALAPAFLSAEFGLAPGLPTGAMAALVLAASALSQFIGRDFHRPARALVLALLVLSLASLAMGFSGRAPSPVLFVVGAVVAGLAQGVAFRIGFNAVSLAVPARAHAQAISAVYVLTYLGSAVPVLGLGAAAGASSLAATVPVFMVMVAVGCLGVAGYVLLRRKADA</sequence>
<dbReference type="GO" id="GO:0022857">
    <property type="term" value="F:transmembrane transporter activity"/>
    <property type="evidence" value="ECO:0007669"/>
    <property type="project" value="InterPro"/>
</dbReference>
<dbReference type="Proteomes" id="UP000523000">
    <property type="component" value="Unassembled WGS sequence"/>
</dbReference>
<dbReference type="PROSITE" id="PS50850">
    <property type="entry name" value="MFS"/>
    <property type="match status" value="1"/>
</dbReference>
<keyword evidence="4 7" id="KW-0812">Transmembrane</keyword>
<dbReference type="PANTHER" id="PTHR23517:SF13">
    <property type="entry name" value="MAJOR FACILITATOR SUPERFAMILY MFS_1"/>
    <property type="match status" value="1"/>
</dbReference>
<keyword evidence="3" id="KW-1003">Cell membrane</keyword>
<proteinExistence type="predicted"/>
<evidence type="ECO:0000256" key="6">
    <source>
        <dbReference type="ARBA" id="ARBA00023136"/>
    </source>
</evidence>
<accession>A0A839QD61</accession>
<feature type="transmembrane region" description="Helical" evidence="7">
    <location>
        <begin position="295"/>
        <end position="316"/>
    </location>
</feature>
<evidence type="ECO:0000256" key="5">
    <source>
        <dbReference type="ARBA" id="ARBA00022989"/>
    </source>
</evidence>
<feature type="transmembrane region" description="Helical" evidence="7">
    <location>
        <begin position="264"/>
        <end position="283"/>
    </location>
</feature>
<gene>
    <name evidence="9" type="ORF">E9229_000031</name>
</gene>
<name>A0A839QD61_9MICC</name>
<feature type="transmembrane region" description="Helical" evidence="7">
    <location>
        <begin position="59"/>
        <end position="81"/>
    </location>
</feature>
<evidence type="ECO:0000256" key="2">
    <source>
        <dbReference type="ARBA" id="ARBA00022448"/>
    </source>
</evidence>
<feature type="transmembrane region" description="Helical" evidence="7">
    <location>
        <begin position="322"/>
        <end position="346"/>
    </location>
</feature>
<dbReference type="Gene3D" id="1.20.1250.20">
    <property type="entry name" value="MFS general substrate transporter like domains"/>
    <property type="match status" value="1"/>
</dbReference>
<dbReference type="InterPro" id="IPR036259">
    <property type="entry name" value="MFS_trans_sf"/>
</dbReference>
<feature type="transmembrane region" description="Helical" evidence="7">
    <location>
        <begin position="358"/>
        <end position="380"/>
    </location>
</feature>
<feature type="transmembrane region" description="Helical" evidence="7">
    <location>
        <begin position="156"/>
        <end position="176"/>
    </location>
</feature>
<keyword evidence="5 7" id="KW-1133">Transmembrane helix</keyword>
<organism evidence="9 10">
    <name type="scientific">Paeniglutamicibacter cryotolerans</name>
    <dbReference type="NCBI Taxonomy" id="670079"/>
    <lineage>
        <taxon>Bacteria</taxon>
        <taxon>Bacillati</taxon>
        <taxon>Actinomycetota</taxon>
        <taxon>Actinomycetes</taxon>
        <taxon>Micrococcales</taxon>
        <taxon>Micrococcaceae</taxon>
        <taxon>Paeniglutamicibacter</taxon>
    </lineage>
</organism>
<evidence type="ECO:0000313" key="10">
    <source>
        <dbReference type="Proteomes" id="UP000523000"/>
    </source>
</evidence>
<dbReference type="PANTHER" id="PTHR23517">
    <property type="entry name" value="RESISTANCE PROTEIN MDTM, PUTATIVE-RELATED-RELATED"/>
    <property type="match status" value="1"/>
</dbReference>
<keyword evidence="6 7" id="KW-0472">Membrane</keyword>
<feature type="transmembrane region" description="Helical" evidence="7">
    <location>
        <begin position="123"/>
        <end position="144"/>
    </location>
</feature>
<feature type="transmembrane region" description="Helical" evidence="7">
    <location>
        <begin position="29"/>
        <end position="53"/>
    </location>
</feature>
<dbReference type="InterPro" id="IPR020846">
    <property type="entry name" value="MFS_dom"/>
</dbReference>
<evidence type="ECO:0000256" key="3">
    <source>
        <dbReference type="ARBA" id="ARBA00022475"/>
    </source>
</evidence>